<evidence type="ECO:0008006" key="3">
    <source>
        <dbReference type="Google" id="ProtNLM"/>
    </source>
</evidence>
<protein>
    <recommendedName>
        <fullName evidence="3">Pyridoxamine 5'-phosphate oxidase</fullName>
    </recommendedName>
</protein>
<dbReference type="AlphaFoldDB" id="A0A172TRR9"/>
<gene>
    <name evidence="1" type="ORF">SY85_02705</name>
</gene>
<dbReference type="PANTHER" id="PTHR34071">
    <property type="entry name" value="5-NITROIMIDAZOLE ANTIBIOTICS RESISTANCE PROTEIN, NIMA-FAMILY-RELATED PROTEIN-RELATED"/>
    <property type="match status" value="1"/>
</dbReference>
<dbReference type="SUPFAM" id="SSF50475">
    <property type="entry name" value="FMN-binding split barrel"/>
    <property type="match status" value="1"/>
</dbReference>
<evidence type="ECO:0000313" key="2">
    <source>
        <dbReference type="Proteomes" id="UP000077177"/>
    </source>
</evidence>
<dbReference type="InterPro" id="IPR024747">
    <property type="entry name" value="Pyridox_Oxase-rel"/>
</dbReference>
<dbReference type="EMBL" id="CP011390">
    <property type="protein sequence ID" value="ANE49574.1"/>
    <property type="molecule type" value="Genomic_DNA"/>
</dbReference>
<organism evidence="1 2">
    <name type="scientific">Flavisolibacter tropicus</name>
    <dbReference type="NCBI Taxonomy" id="1492898"/>
    <lineage>
        <taxon>Bacteria</taxon>
        <taxon>Pseudomonadati</taxon>
        <taxon>Bacteroidota</taxon>
        <taxon>Chitinophagia</taxon>
        <taxon>Chitinophagales</taxon>
        <taxon>Chitinophagaceae</taxon>
        <taxon>Flavisolibacter</taxon>
    </lineage>
</organism>
<dbReference type="Proteomes" id="UP000077177">
    <property type="component" value="Chromosome"/>
</dbReference>
<sequence length="152" mass="17742">MIGHLTETECKGFLKKEIVGRIGCSVNDETYVVPVNYLFDGNNIIAHSQEGKKIEMMRLNPKVCFEADDMKTLKNWRSVIAWGTYKEITDDTEKWDTLHNFVNRMMHFKFSETALPPEIMPQRMHPRSGKLKTVVFKIIIDKLTGRYEIEDE</sequence>
<dbReference type="Gene3D" id="2.30.110.10">
    <property type="entry name" value="Electron Transport, Fmn-binding Protein, Chain A"/>
    <property type="match status" value="1"/>
</dbReference>
<dbReference type="Pfam" id="PF12900">
    <property type="entry name" value="Pyridox_ox_2"/>
    <property type="match status" value="1"/>
</dbReference>
<evidence type="ECO:0000313" key="1">
    <source>
        <dbReference type="EMBL" id="ANE49574.1"/>
    </source>
</evidence>
<proteinExistence type="predicted"/>
<accession>A0A172TRR9</accession>
<reference evidence="2" key="1">
    <citation type="submission" date="2015-01" db="EMBL/GenBank/DDBJ databases">
        <title>Flavisolibacter sp./LCS9/ whole genome sequencing.</title>
        <authorList>
            <person name="Kim M.K."/>
            <person name="Srinivasan S."/>
            <person name="Lee J.-J."/>
        </authorList>
    </citation>
    <scope>NUCLEOTIDE SEQUENCE [LARGE SCALE GENOMIC DNA]</scope>
    <source>
        <strain evidence="2">LCS9</strain>
    </source>
</reference>
<dbReference type="OrthoDB" id="9794935at2"/>
<dbReference type="STRING" id="1492898.SY85_02705"/>
<dbReference type="KEGG" id="fla:SY85_02705"/>
<reference evidence="1 2" key="2">
    <citation type="journal article" date="2016" name="Int. J. Syst. Evol. Microbiol.">
        <title>Flavisolibacter tropicus sp. nov., isolated from tropical soil.</title>
        <authorList>
            <person name="Lee J.J."/>
            <person name="Kang M.S."/>
            <person name="Kim G.S."/>
            <person name="Lee C.S."/>
            <person name="Lim S."/>
            <person name="Lee J."/>
            <person name="Roh S.H."/>
            <person name="Kang H."/>
            <person name="Ha J.M."/>
            <person name="Bae S."/>
            <person name="Jung H.Y."/>
            <person name="Kim M.K."/>
        </authorList>
    </citation>
    <scope>NUCLEOTIDE SEQUENCE [LARGE SCALE GENOMIC DNA]</scope>
    <source>
        <strain evidence="1 2">LCS9</strain>
    </source>
</reference>
<dbReference type="RefSeq" id="WP_066401690.1">
    <property type="nucleotide sequence ID" value="NZ_CP011390.1"/>
</dbReference>
<keyword evidence="2" id="KW-1185">Reference proteome</keyword>
<dbReference type="PANTHER" id="PTHR34071:SF2">
    <property type="entry name" value="FLAVIN-NUCLEOTIDE-BINDING PROTEIN"/>
    <property type="match status" value="1"/>
</dbReference>
<name>A0A172TRR9_9BACT</name>
<dbReference type="InterPro" id="IPR012349">
    <property type="entry name" value="Split_barrel_FMN-bd"/>
</dbReference>